<accession>A0A2M8LAV0</accession>
<comment type="caution">
    <text evidence="8">The sequence shown here is derived from an EMBL/GenBank/DDBJ whole genome shotgun (WGS) entry which is preliminary data.</text>
</comment>
<dbReference type="SUPFAM" id="SSF64484">
    <property type="entry name" value="beta and beta-prime subunits of DNA dependent RNA-polymerase"/>
    <property type="match status" value="1"/>
</dbReference>
<organism evidence="8 9">
    <name type="scientific">Candidatus Terrybacteria bacterium CG10_big_fil_rev_8_21_14_0_10_41_10</name>
    <dbReference type="NCBI Taxonomy" id="1975026"/>
    <lineage>
        <taxon>Bacteria</taxon>
        <taxon>Candidatus Terryibacteriota</taxon>
    </lineage>
</organism>
<evidence type="ECO:0000256" key="1">
    <source>
        <dbReference type="ARBA" id="ARBA00022478"/>
    </source>
</evidence>
<dbReference type="Pfam" id="PF04997">
    <property type="entry name" value="RNA_pol_Rpb1_1"/>
    <property type="match status" value="1"/>
</dbReference>
<dbReference type="Proteomes" id="UP000230959">
    <property type="component" value="Unassembled WGS sequence"/>
</dbReference>
<keyword evidence="4 6" id="KW-0804">Transcription</keyword>
<proteinExistence type="inferred from homology"/>
<dbReference type="AlphaFoldDB" id="A0A2M8LAV0"/>
<evidence type="ECO:0000256" key="3">
    <source>
        <dbReference type="ARBA" id="ARBA00022695"/>
    </source>
</evidence>
<evidence type="ECO:0000256" key="2">
    <source>
        <dbReference type="ARBA" id="ARBA00022679"/>
    </source>
</evidence>
<name>A0A2M8LAV0_9BACT</name>
<dbReference type="InterPro" id="IPR044893">
    <property type="entry name" value="RNA_pol_Rpb1_clamp_domain"/>
</dbReference>
<evidence type="ECO:0000256" key="6">
    <source>
        <dbReference type="RuleBase" id="RU004279"/>
    </source>
</evidence>
<evidence type="ECO:0000256" key="4">
    <source>
        <dbReference type="ARBA" id="ARBA00023163"/>
    </source>
</evidence>
<dbReference type="GO" id="GO:0003677">
    <property type="term" value="F:DNA binding"/>
    <property type="evidence" value="ECO:0007669"/>
    <property type="project" value="InterPro"/>
</dbReference>
<dbReference type="GO" id="GO:0000428">
    <property type="term" value="C:DNA-directed RNA polymerase complex"/>
    <property type="evidence" value="ECO:0007669"/>
    <property type="project" value="UniProtKB-KW"/>
</dbReference>
<dbReference type="Gene3D" id="4.10.860.120">
    <property type="entry name" value="RNA polymerase II, clamp domain"/>
    <property type="match status" value="1"/>
</dbReference>
<dbReference type="GO" id="GO:0006351">
    <property type="term" value="P:DNA-templated transcription"/>
    <property type="evidence" value="ECO:0007669"/>
    <property type="project" value="InterPro"/>
</dbReference>
<keyword evidence="1 6" id="KW-0240">DNA-directed RNA polymerase</keyword>
<feature type="non-terminal residue" evidence="8">
    <location>
        <position position="400"/>
    </location>
</feature>
<dbReference type="PANTHER" id="PTHR19376">
    <property type="entry name" value="DNA-DIRECTED RNA POLYMERASE"/>
    <property type="match status" value="1"/>
</dbReference>
<feature type="domain" description="RNA polymerase N-terminal" evidence="7">
    <location>
        <begin position="269"/>
        <end position="400"/>
    </location>
</feature>
<evidence type="ECO:0000313" key="9">
    <source>
        <dbReference type="Proteomes" id="UP000230959"/>
    </source>
</evidence>
<comment type="catalytic activity">
    <reaction evidence="5 6">
        <text>RNA(n) + a ribonucleoside 5'-triphosphate = RNA(n+1) + diphosphate</text>
        <dbReference type="Rhea" id="RHEA:21248"/>
        <dbReference type="Rhea" id="RHEA-COMP:14527"/>
        <dbReference type="Rhea" id="RHEA-COMP:17342"/>
        <dbReference type="ChEBI" id="CHEBI:33019"/>
        <dbReference type="ChEBI" id="CHEBI:61557"/>
        <dbReference type="ChEBI" id="CHEBI:140395"/>
        <dbReference type="EC" id="2.7.7.6"/>
    </reaction>
</comment>
<comment type="function">
    <text evidence="6">DNA-dependent RNA polymerase catalyzes the transcription of DNA into RNA using the four ribonucleoside triphosphates as substrates.</text>
</comment>
<dbReference type="EMBL" id="PFER01000015">
    <property type="protein sequence ID" value="PJE73740.1"/>
    <property type="molecule type" value="Genomic_DNA"/>
</dbReference>
<dbReference type="SMART" id="SM00663">
    <property type="entry name" value="RPOLA_N"/>
    <property type="match status" value="1"/>
</dbReference>
<keyword evidence="2 6" id="KW-0808">Transferase</keyword>
<dbReference type="EC" id="2.7.7.6" evidence="6"/>
<comment type="similarity">
    <text evidence="6">Belongs to the RNA polymerase beta' chain family.</text>
</comment>
<dbReference type="InterPro" id="IPR007080">
    <property type="entry name" value="RNA_pol_Rpb1_1"/>
</dbReference>
<evidence type="ECO:0000259" key="7">
    <source>
        <dbReference type="SMART" id="SM00663"/>
    </source>
</evidence>
<sequence length="400" mass="45869">MESKETKVTDFSSLTLKLASPEKILSWSRGEVTKPETINYRTQRSERNGLFCEKIFGPEKDFECYCGKYKRVRYKGLVCEKCGVEITNSIVRRERMGHISLAVPVSHIWFLKGAPSRIGMVLDIKGADLDKVVYFAGYIVNKVNEEAKAEAYKNLESEYKNKLKNTEEAVGKENLKESMTKAKSEIDSIYLHKVLTELEYYNFSMRYGEIFEAGTGAEAIYEIFKNINLEKYAKKLETEIEDASTQERPKLIARTNLLKSMKKVGIRPEWMFLTVLPVIPPALRPMVALEGGRHATSDLNDLYRRVINRNNRLKRLMEIKAPEVICRNEKRILQEAVDALIDNSMKKGRPTPMSQGQRRPLKSLAEMLKGKHGRFRQNLLGKRVDYSGRSVIVVGPELKM</sequence>
<dbReference type="InterPro" id="IPR006592">
    <property type="entry name" value="RNA_pol_N"/>
</dbReference>
<evidence type="ECO:0000313" key="8">
    <source>
        <dbReference type="EMBL" id="PJE73740.1"/>
    </source>
</evidence>
<dbReference type="GO" id="GO:0003899">
    <property type="term" value="F:DNA-directed RNA polymerase activity"/>
    <property type="evidence" value="ECO:0007669"/>
    <property type="project" value="UniProtKB-EC"/>
</dbReference>
<gene>
    <name evidence="8" type="ORF">COV02_00945</name>
</gene>
<evidence type="ECO:0000256" key="5">
    <source>
        <dbReference type="ARBA" id="ARBA00048552"/>
    </source>
</evidence>
<keyword evidence="3 6" id="KW-0548">Nucleotidyltransferase</keyword>
<reference evidence="9" key="1">
    <citation type="submission" date="2017-09" db="EMBL/GenBank/DDBJ databases">
        <title>Depth-based differentiation of microbial function through sediment-hosted aquifers and enrichment of novel symbionts in the deep terrestrial subsurface.</title>
        <authorList>
            <person name="Probst A.J."/>
            <person name="Ladd B."/>
            <person name="Jarett J.K."/>
            <person name="Geller-Mcgrath D.E."/>
            <person name="Sieber C.M.K."/>
            <person name="Emerson J.B."/>
            <person name="Anantharaman K."/>
            <person name="Thomas B.C."/>
            <person name="Malmstrom R."/>
            <person name="Stieglmeier M."/>
            <person name="Klingl A."/>
            <person name="Woyke T."/>
            <person name="Ryan C.M."/>
            <person name="Banfield J.F."/>
        </authorList>
    </citation>
    <scope>NUCLEOTIDE SEQUENCE [LARGE SCALE GENOMIC DNA]</scope>
</reference>
<protein>
    <recommendedName>
        <fullName evidence="6">DNA-directed RNA polymerase subunit</fullName>
        <ecNumber evidence="6">2.7.7.6</ecNumber>
    </recommendedName>
</protein>
<dbReference type="PANTHER" id="PTHR19376:SF54">
    <property type="entry name" value="DNA-DIRECTED RNA POLYMERASE SUBUNIT BETA"/>
    <property type="match status" value="1"/>
</dbReference>
<dbReference type="InterPro" id="IPR045867">
    <property type="entry name" value="DNA-dir_RpoC_beta_prime"/>
</dbReference>
<dbReference type="Gene3D" id="2.40.40.20">
    <property type="match status" value="1"/>
</dbReference>